<dbReference type="PANTHER" id="PTHR17598:SF13">
    <property type="entry name" value="DNA POLYMERASE DELTA SUBUNIT 3"/>
    <property type="match status" value="1"/>
</dbReference>
<feature type="compositionally biased region" description="Basic residues" evidence="5">
    <location>
        <begin position="367"/>
        <end position="383"/>
    </location>
</feature>
<dbReference type="Proteomes" id="UP000669133">
    <property type="component" value="Unassembled WGS sequence"/>
</dbReference>
<accession>A0A8H8DEP5</accession>
<feature type="compositionally biased region" description="Acidic residues" evidence="5">
    <location>
        <begin position="278"/>
        <end position="292"/>
    </location>
</feature>
<feature type="compositionally biased region" description="Low complexity" evidence="5">
    <location>
        <begin position="384"/>
        <end position="393"/>
    </location>
</feature>
<dbReference type="GO" id="GO:1904161">
    <property type="term" value="P:DNA synthesis involved in UV-damage excision repair"/>
    <property type="evidence" value="ECO:0007669"/>
    <property type="project" value="TreeGrafter"/>
</dbReference>
<sequence length="418" mass="46746">MPSQNSMTMEAPVSEVEYLASEVILNSKPVSYHKFSRQLSIPISQAKQTLYEYYTKNKEQVSASFVITGVTTDGVKTVKYSENEENLKHDVGKFNSITTIHVFCVMKKDLSLTTNEIALEELKTKSQLSKIEEYEKNGIIIGPKIDTSSLKDIPVATPTQSATPPSIRRSDDKQKSQQVKSSGLSSSYVSRKQQSQQQTKPVYTSRKQEANTSQKRAHTEPATPSYQYKSRKLEKKQPKERIVMGNLHKGNDEDIDDDDVEAKRKQAPPPTTDLEKLFDEDESFQFSDEEVPEDKGETKPSDSSEAVGESQVEDQPEQEANADAEPESNEADEQLFVEEEGDEGDKGAESDDMETVKEVDEDGYTVTRRKPKSVTKPVKKPAPAKRANTPAAASKVKKPNKDGKKKTQSSLMNFFGKR</sequence>
<proteinExistence type="predicted"/>
<dbReference type="GO" id="GO:0003887">
    <property type="term" value="F:DNA-directed DNA polymerase activity"/>
    <property type="evidence" value="ECO:0007669"/>
    <property type="project" value="TreeGrafter"/>
</dbReference>
<feature type="compositionally biased region" description="Acidic residues" evidence="5">
    <location>
        <begin position="311"/>
        <end position="343"/>
    </location>
</feature>
<evidence type="ECO:0000256" key="1">
    <source>
        <dbReference type="ARBA" id="ARBA00004123"/>
    </source>
</evidence>
<dbReference type="PANTHER" id="PTHR17598">
    <property type="entry name" value="DNA POLYMERASE DELTA SUBUNIT 3"/>
    <property type="match status" value="1"/>
</dbReference>
<dbReference type="InterPro" id="IPR019038">
    <property type="entry name" value="POLD3"/>
</dbReference>
<dbReference type="Gene3D" id="3.90.1030.20">
    <property type="entry name" value="DNA polymerase delta, p66 (Cdc27) subunit, wHTH domain"/>
    <property type="match status" value="1"/>
</dbReference>
<dbReference type="Pfam" id="PF09507">
    <property type="entry name" value="CDC27"/>
    <property type="match status" value="1"/>
</dbReference>
<evidence type="ECO:0000313" key="7">
    <source>
        <dbReference type="Proteomes" id="UP000669133"/>
    </source>
</evidence>
<feature type="region of interest" description="Disordered" evidence="5">
    <location>
        <begin position="150"/>
        <end position="418"/>
    </location>
</feature>
<evidence type="ECO:0000256" key="3">
    <source>
        <dbReference type="ARBA" id="ARBA00022705"/>
    </source>
</evidence>
<dbReference type="GO" id="GO:0006271">
    <property type="term" value="P:DNA strand elongation involved in DNA replication"/>
    <property type="evidence" value="ECO:0007669"/>
    <property type="project" value="TreeGrafter"/>
</dbReference>
<dbReference type="InterPro" id="IPR041913">
    <property type="entry name" value="POLD3_sf"/>
</dbReference>
<keyword evidence="4" id="KW-0539">Nucleus</keyword>
<feature type="compositionally biased region" description="Basic and acidic residues" evidence="5">
    <location>
        <begin position="293"/>
        <end position="302"/>
    </location>
</feature>
<dbReference type="RefSeq" id="XP_067551012.1">
    <property type="nucleotide sequence ID" value="XM_067695411.1"/>
</dbReference>
<dbReference type="AlphaFoldDB" id="A0A8H8DEP5"/>
<feature type="compositionally biased region" description="Basic residues" evidence="5">
    <location>
        <begin position="395"/>
        <end position="407"/>
    </location>
</feature>
<reference evidence="6 7" key="1">
    <citation type="submission" date="2020-12" db="EMBL/GenBank/DDBJ databases">
        <title>Effect of drift, selection, and recombination on the evolution of hybrid genomes in Candida yeast pathogens.</title>
        <authorList>
            <person name="Mixao V."/>
            <person name="Ksiezopolska E."/>
            <person name="Saus E."/>
            <person name="Boekhout T."/>
            <person name="Gacser A."/>
            <person name="Gabaldon T."/>
        </authorList>
    </citation>
    <scope>NUCLEOTIDE SEQUENCE [LARGE SCALE GENOMIC DNA]</scope>
    <source>
        <strain evidence="6 7">BP57</strain>
    </source>
</reference>
<feature type="compositionally biased region" description="Low complexity" evidence="5">
    <location>
        <begin position="176"/>
        <end position="190"/>
    </location>
</feature>
<evidence type="ECO:0000256" key="2">
    <source>
        <dbReference type="ARBA" id="ARBA00017589"/>
    </source>
</evidence>
<name>A0A8H8DEP5_9ASCO</name>
<comment type="caution">
    <text evidence="6">The sequence shown here is derived from an EMBL/GenBank/DDBJ whole genome shotgun (WGS) entry which is preliminary data.</text>
</comment>
<protein>
    <recommendedName>
        <fullName evidence="2">DNA polymerase delta subunit 3</fullName>
    </recommendedName>
</protein>
<evidence type="ECO:0000256" key="5">
    <source>
        <dbReference type="SAM" id="MobiDB-lite"/>
    </source>
</evidence>
<comment type="subcellular location">
    <subcellularLocation>
        <location evidence="1">Nucleus</location>
    </subcellularLocation>
</comment>
<dbReference type="GO" id="GO:0006297">
    <property type="term" value="P:nucleotide-excision repair, DNA gap filling"/>
    <property type="evidence" value="ECO:0007669"/>
    <property type="project" value="TreeGrafter"/>
</dbReference>
<dbReference type="OrthoDB" id="514823at2759"/>
<keyword evidence="3" id="KW-0235">DNA replication</keyword>
<evidence type="ECO:0000313" key="6">
    <source>
        <dbReference type="EMBL" id="KAG5421896.1"/>
    </source>
</evidence>
<organism evidence="6 7">
    <name type="scientific">Candida metapsilosis</name>
    <dbReference type="NCBI Taxonomy" id="273372"/>
    <lineage>
        <taxon>Eukaryota</taxon>
        <taxon>Fungi</taxon>
        <taxon>Dikarya</taxon>
        <taxon>Ascomycota</taxon>
        <taxon>Saccharomycotina</taxon>
        <taxon>Pichiomycetes</taxon>
        <taxon>Debaryomycetaceae</taxon>
        <taxon>Candida/Lodderomyces clade</taxon>
        <taxon>Candida</taxon>
    </lineage>
</organism>
<evidence type="ECO:0000256" key="4">
    <source>
        <dbReference type="ARBA" id="ARBA00023242"/>
    </source>
</evidence>
<dbReference type="GO" id="GO:0043625">
    <property type="term" value="C:delta DNA polymerase complex"/>
    <property type="evidence" value="ECO:0007669"/>
    <property type="project" value="InterPro"/>
</dbReference>
<feature type="compositionally biased region" description="Polar residues" evidence="5">
    <location>
        <begin position="191"/>
        <end position="202"/>
    </location>
</feature>
<gene>
    <name evidence="6" type="ORF">I9W82_000989</name>
</gene>
<feature type="compositionally biased region" description="Basic and acidic residues" evidence="5">
    <location>
        <begin position="344"/>
        <end position="358"/>
    </location>
</feature>
<dbReference type="GeneID" id="93649618"/>
<dbReference type="EMBL" id="JAEOAQ010000001">
    <property type="protein sequence ID" value="KAG5421896.1"/>
    <property type="molecule type" value="Genomic_DNA"/>
</dbReference>
<keyword evidence="7" id="KW-1185">Reference proteome</keyword>